<evidence type="ECO:0000313" key="2">
    <source>
        <dbReference type="Proteomes" id="UP000199341"/>
    </source>
</evidence>
<dbReference type="EMBL" id="FNIE01000019">
    <property type="protein sequence ID" value="SDP19344.1"/>
    <property type="molecule type" value="Genomic_DNA"/>
</dbReference>
<organism evidence="1 2">
    <name type="scientific">Actinacidiphila guanduensis</name>
    <dbReference type="NCBI Taxonomy" id="310781"/>
    <lineage>
        <taxon>Bacteria</taxon>
        <taxon>Bacillati</taxon>
        <taxon>Actinomycetota</taxon>
        <taxon>Actinomycetes</taxon>
        <taxon>Kitasatosporales</taxon>
        <taxon>Streptomycetaceae</taxon>
        <taxon>Actinacidiphila</taxon>
    </lineage>
</organism>
<proteinExistence type="predicted"/>
<protein>
    <submittedName>
        <fullName evidence="1">Uncharacterized protein</fullName>
    </submittedName>
</protein>
<evidence type="ECO:0000313" key="1">
    <source>
        <dbReference type="EMBL" id="SDP19344.1"/>
    </source>
</evidence>
<dbReference type="AlphaFoldDB" id="A0A1H0QPS9"/>
<dbReference type="Proteomes" id="UP000199341">
    <property type="component" value="Unassembled WGS sequence"/>
</dbReference>
<sequence>MPCDLGFRVAVLGIRTRDLRITSALWAVADGMEALLLAVARGQEVGLLPAAARRLNRRSGVAYVRVSSVAPFTAALTRLPAR</sequence>
<keyword evidence="2" id="KW-1185">Reference proteome</keyword>
<name>A0A1H0QPS9_9ACTN</name>
<accession>A0A1H0QPS9</accession>
<reference evidence="1 2" key="1">
    <citation type="submission" date="2016-10" db="EMBL/GenBank/DDBJ databases">
        <authorList>
            <person name="de Groot N.N."/>
        </authorList>
    </citation>
    <scope>NUCLEOTIDE SEQUENCE [LARGE SCALE GENOMIC DNA]</scope>
    <source>
        <strain evidence="1 2">CGMCC 4.2022</strain>
    </source>
</reference>
<gene>
    <name evidence="1" type="ORF">SAMN05216259_11977</name>
</gene>